<dbReference type="PANTHER" id="PTHR31084:SF0">
    <property type="entry name" value="ALPHA-L-FUCOSIDASE 2"/>
    <property type="match status" value="1"/>
</dbReference>
<name>A0ABT9CJN7_9BACL</name>
<sequence length="794" mass="89375">MKNWMSGHQPQPDWKLWYRQPAAVWEEALPLGNGRLGAMVFGRPDTELIQMNEDTLWSGFPRDTVNYDSLRYLKAARELIFEGKYKEAETTINRRMLGRDVEAYQPMGDVLIRHDGLGEVTAYQRELLLNDGLNTVNYSSAGVNYSRQTYISTPDHAMVTTWTADQPASISTTIWLDSPHPYQTSVSEQGVITLQGRGPTHIETNYFRDHPQSVLYEEGLGVGFAMALSVQTSGGTMERQDGRIMITGADAVTMILVAVTDYEGYDRQPGSQIRSLPDECRLRLDTLRRQEESKIRERHYADHRELFNRVEFSLNSSEITTQPTDERLATYQNGAEDPSLEALYFHYGRYLLMGSSRPGTQAANLQGIWNNLVEPPWYSDFTTNINTQMNYWPAEVCNLSELHEPLIQLVEDLSHTGRRAANLLYQAKGWTAHHNVDIWRAAGPSGGDASWAFWPMGGIWLATHLWEHYQFTHDREFLIERAYPVLKGAAAFALDWLVEGPEGYLVTAPSTSPENKFLTAEGEVCSVSMASTMDISLITELFHQTIEAAIIAGTDHEFADELKSALERLSPLQVGRHGQLQEWFTDFDESEPGHRHVSHLFSLYPGSRINRRDTPELLEAARVSLERRIRHGGGHTGWSCAWLINLYARLLDAETAYRFVRTLLAKSTYPNLFDAHPPFQIDGNFGGTAGMAEMLLQSHLDELHLLPALPDAWNSGRVRGLRARGGCSVDMQWQEGRLVQAAVRVDRAGMIQIRTSDRMTAEGISSSQVDEVLGGYVLNLQLEAGQTAVLHAKA</sequence>
<protein>
    <submittedName>
        <fullName evidence="4">Glycoside hydrolase family 95 protein</fullName>
    </submittedName>
</protein>
<organism evidence="4 5">
    <name type="scientific">Paenibacillus lacisoli</name>
    <dbReference type="NCBI Taxonomy" id="3064525"/>
    <lineage>
        <taxon>Bacteria</taxon>
        <taxon>Bacillati</taxon>
        <taxon>Bacillota</taxon>
        <taxon>Bacilli</taxon>
        <taxon>Bacillales</taxon>
        <taxon>Paenibacillaceae</taxon>
        <taxon>Paenibacillus</taxon>
    </lineage>
</organism>
<dbReference type="EMBL" id="JAUQTB010000010">
    <property type="protein sequence ID" value="MDO7907886.1"/>
    <property type="molecule type" value="Genomic_DNA"/>
</dbReference>
<dbReference type="InterPro" id="IPR054363">
    <property type="entry name" value="GH95_cat"/>
</dbReference>
<dbReference type="Pfam" id="PF21307">
    <property type="entry name" value="Glyco_hydro_95_C"/>
    <property type="match status" value="1"/>
</dbReference>
<dbReference type="InterPro" id="IPR008928">
    <property type="entry name" value="6-hairpin_glycosidase_sf"/>
</dbReference>
<keyword evidence="4" id="KW-0378">Hydrolase</keyword>
<reference evidence="4 5" key="1">
    <citation type="submission" date="2023-07" db="EMBL/GenBank/DDBJ databases">
        <title>Paenibacillus sp. JX-17 nov. isolated from soil.</title>
        <authorList>
            <person name="Wan Y."/>
            <person name="Liu B."/>
        </authorList>
    </citation>
    <scope>NUCLEOTIDE SEQUENCE [LARGE SCALE GENOMIC DNA]</scope>
    <source>
        <strain evidence="4 5">JX-17</strain>
    </source>
</reference>
<comment type="caution">
    <text evidence="4">The sequence shown here is derived from an EMBL/GenBank/DDBJ whole genome shotgun (WGS) entry which is preliminary data.</text>
</comment>
<dbReference type="GO" id="GO:0016787">
    <property type="term" value="F:hydrolase activity"/>
    <property type="evidence" value="ECO:0007669"/>
    <property type="project" value="UniProtKB-KW"/>
</dbReference>
<dbReference type="Gene3D" id="2.70.98.50">
    <property type="entry name" value="putative glycoside hydrolase family protein from bacillus halodurans"/>
    <property type="match status" value="1"/>
</dbReference>
<dbReference type="PIRSF" id="PIRSF007663">
    <property type="entry name" value="UCP007663"/>
    <property type="match status" value="1"/>
</dbReference>
<dbReference type="Pfam" id="PF14498">
    <property type="entry name" value="Glyco_hyd_65N_2"/>
    <property type="match status" value="1"/>
</dbReference>
<evidence type="ECO:0000259" key="3">
    <source>
        <dbReference type="Pfam" id="PF22124"/>
    </source>
</evidence>
<dbReference type="InterPro" id="IPR016518">
    <property type="entry name" value="Alpha-L-fucosidase"/>
</dbReference>
<evidence type="ECO:0000313" key="4">
    <source>
        <dbReference type="EMBL" id="MDO7907886.1"/>
    </source>
</evidence>
<proteinExistence type="predicted"/>
<evidence type="ECO:0000259" key="1">
    <source>
        <dbReference type="Pfam" id="PF14498"/>
    </source>
</evidence>
<dbReference type="InterPro" id="IPR012341">
    <property type="entry name" value="6hp_glycosidase-like_sf"/>
</dbReference>
<dbReference type="InterPro" id="IPR027414">
    <property type="entry name" value="GH95_N_dom"/>
</dbReference>
<feature type="domain" description="Glycosyl hydrolase family 95 catalytic" evidence="3">
    <location>
        <begin position="293"/>
        <end position="695"/>
    </location>
</feature>
<accession>A0ABT9CJN7</accession>
<dbReference type="Pfam" id="PF22124">
    <property type="entry name" value="Glyco_hydro_95_cat"/>
    <property type="match status" value="1"/>
</dbReference>
<dbReference type="Proteomes" id="UP001240171">
    <property type="component" value="Unassembled WGS sequence"/>
</dbReference>
<evidence type="ECO:0000313" key="5">
    <source>
        <dbReference type="Proteomes" id="UP001240171"/>
    </source>
</evidence>
<dbReference type="PANTHER" id="PTHR31084">
    <property type="entry name" value="ALPHA-L-FUCOSIDASE 2"/>
    <property type="match status" value="1"/>
</dbReference>
<dbReference type="Gene3D" id="1.50.10.10">
    <property type="match status" value="1"/>
</dbReference>
<gene>
    <name evidence="4" type="ORF">Q5741_15850</name>
</gene>
<keyword evidence="5" id="KW-1185">Reference proteome</keyword>
<feature type="domain" description="Alpha fucosidase A-like C-terminal" evidence="2">
    <location>
        <begin position="697"/>
        <end position="787"/>
    </location>
</feature>
<dbReference type="RefSeq" id="WP_305025104.1">
    <property type="nucleotide sequence ID" value="NZ_JAUQTB010000010.1"/>
</dbReference>
<evidence type="ECO:0000259" key="2">
    <source>
        <dbReference type="Pfam" id="PF21307"/>
    </source>
</evidence>
<dbReference type="InterPro" id="IPR049053">
    <property type="entry name" value="AFCA-like_C"/>
</dbReference>
<feature type="domain" description="Glycosyl hydrolase family 95 N-terminal" evidence="1">
    <location>
        <begin position="16"/>
        <end position="264"/>
    </location>
</feature>
<dbReference type="SUPFAM" id="SSF48208">
    <property type="entry name" value="Six-hairpin glycosidases"/>
    <property type="match status" value="1"/>
</dbReference>